<gene>
    <name evidence="2" type="ORF">PCOR1329_LOCUS11990</name>
</gene>
<feature type="region of interest" description="Disordered" evidence="1">
    <location>
        <begin position="127"/>
        <end position="155"/>
    </location>
</feature>
<protein>
    <submittedName>
        <fullName evidence="2">Uncharacterized protein</fullName>
    </submittedName>
</protein>
<accession>A0ABN9QPJ0</accession>
<feature type="compositionally biased region" description="Pro residues" evidence="1">
    <location>
        <begin position="142"/>
        <end position="155"/>
    </location>
</feature>
<evidence type="ECO:0000256" key="1">
    <source>
        <dbReference type="SAM" id="MobiDB-lite"/>
    </source>
</evidence>
<comment type="caution">
    <text evidence="2">The sequence shown here is derived from an EMBL/GenBank/DDBJ whole genome shotgun (WGS) entry which is preliminary data.</text>
</comment>
<organism evidence="2 3">
    <name type="scientific">Prorocentrum cordatum</name>
    <dbReference type="NCBI Taxonomy" id="2364126"/>
    <lineage>
        <taxon>Eukaryota</taxon>
        <taxon>Sar</taxon>
        <taxon>Alveolata</taxon>
        <taxon>Dinophyceae</taxon>
        <taxon>Prorocentrales</taxon>
        <taxon>Prorocentraceae</taxon>
        <taxon>Prorocentrum</taxon>
    </lineage>
</organism>
<name>A0ABN9QPJ0_9DINO</name>
<dbReference type="Proteomes" id="UP001189429">
    <property type="component" value="Unassembled WGS sequence"/>
</dbReference>
<proteinExistence type="predicted"/>
<dbReference type="EMBL" id="CAUYUJ010003473">
    <property type="protein sequence ID" value="CAK0805495.1"/>
    <property type="molecule type" value="Genomic_DNA"/>
</dbReference>
<evidence type="ECO:0000313" key="3">
    <source>
        <dbReference type="Proteomes" id="UP001189429"/>
    </source>
</evidence>
<reference evidence="2" key="1">
    <citation type="submission" date="2023-10" db="EMBL/GenBank/DDBJ databases">
        <authorList>
            <person name="Chen Y."/>
            <person name="Shah S."/>
            <person name="Dougan E. K."/>
            <person name="Thang M."/>
            <person name="Chan C."/>
        </authorList>
    </citation>
    <scope>NUCLEOTIDE SEQUENCE [LARGE SCALE GENOMIC DNA]</scope>
</reference>
<sequence>MFYIWSASYKDNRRCLLVATDDAERSRRRLRLPQAKWMEERLQMLHGGMASATEGAEVAVFGIRKLAFGIVWHGPLTAPTQESWAMYSDFQWPRDSFTLRVCEVFELEQPRTRMYARKCVSTESLGRRPRDSLLSPARPVCPFAPPAGPPPCRGP</sequence>
<keyword evidence="3" id="KW-1185">Reference proteome</keyword>
<evidence type="ECO:0000313" key="2">
    <source>
        <dbReference type="EMBL" id="CAK0805495.1"/>
    </source>
</evidence>